<dbReference type="PANTHER" id="PTHR13696:SF99">
    <property type="entry name" value="COBYRINIC ACID AC-DIAMIDE SYNTHASE"/>
    <property type="match status" value="1"/>
</dbReference>
<name>A0ABX2QN50_9HYPH</name>
<dbReference type="Pfam" id="PF07015">
    <property type="entry name" value="VirC1"/>
    <property type="match status" value="1"/>
</dbReference>
<comment type="caution">
    <text evidence="1">The sequence shown here is derived from an EMBL/GenBank/DDBJ whole genome shotgun (WGS) entry which is preliminary data.</text>
</comment>
<dbReference type="CDD" id="cd02042">
    <property type="entry name" value="ParAB_family"/>
    <property type="match status" value="1"/>
</dbReference>
<dbReference type="EMBL" id="JABXYK010000016">
    <property type="protein sequence ID" value="NVP57749.1"/>
    <property type="molecule type" value="Genomic_DNA"/>
</dbReference>
<reference evidence="1 2" key="1">
    <citation type="submission" date="2020-06" db="EMBL/GenBank/DDBJ databases">
        <title>Rhizobium sp.nov. isolated from the tomato plant.</title>
        <authorList>
            <person name="Thin K.K."/>
            <person name="Zhang X."/>
            <person name="He S."/>
        </authorList>
    </citation>
    <scope>NUCLEOTIDE SEQUENCE [LARGE SCALE GENOMIC DNA]</scope>
    <source>
        <strain evidence="1 2">DBTS2</strain>
    </source>
</reference>
<protein>
    <submittedName>
        <fullName evidence="1">ParA family protein</fullName>
    </submittedName>
</protein>
<dbReference type="Gene3D" id="3.40.50.300">
    <property type="entry name" value="P-loop containing nucleotide triphosphate hydrolases"/>
    <property type="match status" value="1"/>
</dbReference>
<dbReference type="RefSeq" id="WP_176951698.1">
    <property type="nucleotide sequence ID" value="NZ_JABXYK010000016.1"/>
</dbReference>
<organism evidence="1 2">
    <name type="scientific">Mycoplana rhizolycopersici</name>
    <dbReference type="NCBI Taxonomy" id="2746702"/>
    <lineage>
        <taxon>Bacteria</taxon>
        <taxon>Pseudomonadati</taxon>
        <taxon>Pseudomonadota</taxon>
        <taxon>Alphaproteobacteria</taxon>
        <taxon>Hyphomicrobiales</taxon>
        <taxon>Rhizobiaceae</taxon>
        <taxon>Mycoplana</taxon>
    </lineage>
</organism>
<evidence type="ECO:0000313" key="1">
    <source>
        <dbReference type="EMBL" id="NVP57749.1"/>
    </source>
</evidence>
<dbReference type="SUPFAM" id="SSF52540">
    <property type="entry name" value="P-loop containing nucleoside triphosphate hydrolases"/>
    <property type="match status" value="1"/>
</dbReference>
<dbReference type="InterPro" id="IPR009744">
    <property type="entry name" value="VirC1"/>
</dbReference>
<keyword evidence="2" id="KW-1185">Reference proteome</keyword>
<dbReference type="InterPro" id="IPR050678">
    <property type="entry name" value="DNA_Partitioning_ATPase"/>
</dbReference>
<gene>
    <name evidence="1" type="ORF">HV823_21080</name>
</gene>
<accession>A0ABX2QN50</accession>
<evidence type="ECO:0000313" key="2">
    <source>
        <dbReference type="Proteomes" id="UP000659172"/>
    </source>
</evidence>
<dbReference type="PANTHER" id="PTHR13696">
    <property type="entry name" value="P-LOOP CONTAINING NUCLEOSIDE TRIPHOSPHATE HYDROLASE"/>
    <property type="match status" value="1"/>
</dbReference>
<dbReference type="Proteomes" id="UP000659172">
    <property type="component" value="Unassembled WGS sequence"/>
</dbReference>
<proteinExistence type="predicted"/>
<dbReference type="InterPro" id="IPR027417">
    <property type="entry name" value="P-loop_NTPase"/>
</dbReference>
<sequence>MTICISMVSGKGGAGKTTAVILIAGEYALQGKQVLLIDADGRQNLNEWWSRSEAKDNRPDGIELRTAASNASLQQILENDAPSFDVVIMDSPGQDTVLRDTIIAGSHIVMTPIQPNQDEILAAGQAAMDVADTCDRIGRNIPHLNFRTRITMPGRSLEAYRLIRPFIANLKEQGYDSHLLETELYERNPYRDIRLGYGTLQMLELNDSVKKARGEVMSMMQEIESYLPNAKKGM</sequence>
<dbReference type="PIRSF" id="PIRSF009320">
    <property type="entry name" value="Nuc_binding_HP_1000"/>
    <property type="match status" value="1"/>
</dbReference>